<evidence type="ECO:0000256" key="2">
    <source>
        <dbReference type="SAM" id="MobiDB-lite"/>
    </source>
</evidence>
<dbReference type="GO" id="GO:0006606">
    <property type="term" value="P:protein import into nucleus"/>
    <property type="evidence" value="ECO:0007669"/>
    <property type="project" value="InterPro"/>
</dbReference>
<keyword evidence="5" id="KW-1185">Reference proteome</keyword>
<dbReference type="OrthoDB" id="6255506at2759"/>
<feature type="region of interest" description="Disordered" evidence="2">
    <location>
        <begin position="124"/>
        <end position="171"/>
    </location>
</feature>
<feature type="domain" description="Transcription factor Iwr1" evidence="3">
    <location>
        <begin position="270"/>
        <end position="340"/>
    </location>
</feature>
<dbReference type="InterPro" id="IPR040150">
    <property type="entry name" value="Iwr1"/>
</dbReference>
<dbReference type="Proteomes" id="UP000838763">
    <property type="component" value="Unassembled WGS sequence"/>
</dbReference>
<feature type="compositionally biased region" description="Polar residues" evidence="2">
    <location>
        <begin position="195"/>
        <end position="206"/>
    </location>
</feature>
<feature type="compositionally biased region" description="Basic and acidic residues" evidence="2">
    <location>
        <begin position="150"/>
        <end position="165"/>
    </location>
</feature>
<comment type="similarity">
    <text evidence="1">Belongs to the IWR1/SLC7A6OS family.</text>
</comment>
<dbReference type="AlphaFoldDB" id="A0A9P1H9Z9"/>
<comment type="caution">
    <text evidence="4">The sequence shown here is derived from an EMBL/GenBank/DDBJ whole genome shotgun (WGS) entry which is preliminary data.</text>
</comment>
<dbReference type="PANTHER" id="PTHR28063">
    <property type="entry name" value="RNA POLYMERASE II NUCLEAR LOCALIZATION PROTEIN IWR1"/>
    <property type="match status" value="1"/>
</dbReference>
<reference evidence="4" key="1">
    <citation type="submission" date="2022-11" db="EMBL/GenBank/DDBJ databases">
        <authorList>
            <person name="Scott C."/>
            <person name="Bruce N."/>
        </authorList>
    </citation>
    <scope>NUCLEOTIDE SEQUENCE</scope>
</reference>
<protein>
    <recommendedName>
        <fullName evidence="3">Transcription factor Iwr1 domain-containing protein</fullName>
    </recommendedName>
</protein>
<feature type="region of interest" description="Disordered" evidence="2">
    <location>
        <begin position="307"/>
        <end position="347"/>
    </location>
</feature>
<sequence length="415" mass="46596">MSVPPEIIRVKRKRDDESIPVAFLQLDETTKRHCSGNWVYQRRDPEVQLANRIIRPVIHSSKAHGAPAEGKQHDDLAEATEAAAAQRQFFMSKASFTKISEARQGSVLENAASLDHAALATLQASEQSQSGEGHGSRNQEAKKLKRPGKLVRDQPRTSEAEKVDEPPTLPQYHHDMERLASEMGAWTMNEIQRNLDQRGSQSSNQRPVPKPAGARSTPSLKPKVPAQRYAERHPQAKAAVPVASTPSQGRTPSGQKAEDALDTEMDMDGDWIEEIYQRVPASKLDATVPLKDVGVIRFEDDKEEQFFYGAGDGDSDAEQWEDEEDENAEDYYGADYPEDEVDADDEFDRNAYKYRTGNASDEEEYDLQDYNDAEDEFNEYEDEDGNGHIVSGEDPEIAIRKIRQFLSKHRNGGVH</sequence>
<dbReference type="Pfam" id="PF08574">
    <property type="entry name" value="Iwr1"/>
    <property type="match status" value="1"/>
</dbReference>
<evidence type="ECO:0000256" key="1">
    <source>
        <dbReference type="ARBA" id="ARBA00010218"/>
    </source>
</evidence>
<proteinExistence type="inferred from homology"/>
<name>A0A9P1H9Z9_9PEZI</name>
<evidence type="ECO:0000259" key="3">
    <source>
        <dbReference type="Pfam" id="PF08574"/>
    </source>
</evidence>
<evidence type="ECO:0000313" key="5">
    <source>
        <dbReference type="Proteomes" id="UP000838763"/>
    </source>
</evidence>
<accession>A0A9P1H9Z9</accession>
<feature type="compositionally biased region" description="Acidic residues" evidence="2">
    <location>
        <begin position="336"/>
        <end position="347"/>
    </location>
</feature>
<feature type="compositionally biased region" description="Polar residues" evidence="2">
    <location>
        <begin position="244"/>
        <end position="254"/>
    </location>
</feature>
<gene>
    <name evidence="4" type="ORF">PPNO1_LOCUS7581</name>
</gene>
<organism evidence="4 5">
    <name type="scientific">Parascedosporium putredinis</name>
    <dbReference type="NCBI Taxonomy" id="1442378"/>
    <lineage>
        <taxon>Eukaryota</taxon>
        <taxon>Fungi</taxon>
        <taxon>Dikarya</taxon>
        <taxon>Ascomycota</taxon>
        <taxon>Pezizomycotina</taxon>
        <taxon>Sordariomycetes</taxon>
        <taxon>Hypocreomycetidae</taxon>
        <taxon>Microascales</taxon>
        <taxon>Microascaceae</taxon>
        <taxon>Parascedosporium</taxon>
    </lineage>
</organism>
<evidence type="ECO:0000313" key="4">
    <source>
        <dbReference type="EMBL" id="CAI4217985.1"/>
    </source>
</evidence>
<feature type="region of interest" description="Disordered" evidence="2">
    <location>
        <begin position="195"/>
        <end position="259"/>
    </location>
</feature>
<dbReference type="EMBL" id="CALLCH030000017">
    <property type="protein sequence ID" value="CAI4217985.1"/>
    <property type="molecule type" value="Genomic_DNA"/>
</dbReference>
<dbReference type="GO" id="GO:0005737">
    <property type="term" value="C:cytoplasm"/>
    <property type="evidence" value="ECO:0007669"/>
    <property type="project" value="TreeGrafter"/>
</dbReference>
<feature type="compositionally biased region" description="Acidic residues" evidence="2">
    <location>
        <begin position="313"/>
        <end position="329"/>
    </location>
</feature>
<dbReference type="PANTHER" id="PTHR28063:SF1">
    <property type="entry name" value="RNA POLYMERASE II NUCLEAR LOCALIZATION PROTEIN IWR1"/>
    <property type="match status" value="1"/>
</dbReference>
<dbReference type="InterPro" id="IPR013883">
    <property type="entry name" value="TF_Iwr1_dom"/>
</dbReference>